<evidence type="ECO:0000256" key="1">
    <source>
        <dbReference type="SAM" id="MobiDB-lite"/>
    </source>
</evidence>
<protein>
    <submittedName>
        <fullName evidence="2">Uncharacterized protein</fullName>
    </submittedName>
</protein>
<dbReference type="EMBL" id="CP033972">
    <property type="protein sequence ID" value="AZG47044.1"/>
    <property type="molecule type" value="Genomic_DNA"/>
</dbReference>
<name>A0A3G8JPL3_9ACTN</name>
<keyword evidence="3" id="KW-1185">Reference proteome</keyword>
<evidence type="ECO:0000313" key="2">
    <source>
        <dbReference type="EMBL" id="AZG47044.1"/>
    </source>
</evidence>
<dbReference type="Proteomes" id="UP000271469">
    <property type="component" value="Chromosome"/>
</dbReference>
<proteinExistence type="predicted"/>
<organism evidence="2 3">
    <name type="scientific">Gordonia insulae</name>
    <dbReference type="NCBI Taxonomy" id="2420509"/>
    <lineage>
        <taxon>Bacteria</taxon>
        <taxon>Bacillati</taxon>
        <taxon>Actinomycetota</taxon>
        <taxon>Actinomycetes</taxon>
        <taxon>Mycobacteriales</taxon>
        <taxon>Gordoniaceae</taxon>
        <taxon>Gordonia</taxon>
    </lineage>
</organism>
<dbReference type="KEGG" id="gom:D7316_03651"/>
<feature type="compositionally biased region" description="Basic and acidic residues" evidence="1">
    <location>
        <begin position="44"/>
        <end position="65"/>
    </location>
</feature>
<evidence type="ECO:0000313" key="3">
    <source>
        <dbReference type="Proteomes" id="UP000271469"/>
    </source>
</evidence>
<accession>A0A3G8JPL3</accession>
<gene>
    <name evidence="2" type="ORF">D7316_03651</name>
</gene>
<feature type="region of interest" description="Disordered" evidence="1">
    <location>
        <begin position="1"/>
        <end position="65"/>
    </location>
</feature>
<feature type="compositionally biased region" description="Basic and acidic residues" evidence="1">
    <location>
        <begin position="18"/>
        <end position="30"/>
    </location>
</feature>
<sequence length="139" mass="15569">MRPGWVRHSAQGFRGRRHAEDRREAVRDDPAVADAGRGAVGSREAGDRRGVAAASSERREVPCSTAERLHRELRRAAGDYREERDRDHRVRVAGRSEVEDRPDRARRTEVVGGRAFPVGEHCPRCGAVRRSAAVANRVR</sequence>
<reference evidence="2 3" key="1">
    <citation type="submission" date="2018-11" db="EMBL/GenBank/DDBJ databases">
        <title>Gordonia insulae sp. nov., isolated from an island soil.</title>
        <authorList>
            <person name="Kim Y.S."/>
            <person name="Kim S.B."/>
        </authorList>
    </citation>
    <scope>NUCLEOTIDE SEQUENCE [LARGE SCALE GENOMIC DNA]</scope>
    <source>
        <strain evidence="2 3">MMS17-SY073</strain>
    </source>
</reference>
<dbReference type="AlphaFoldDB" id="A0A3G8JPL3"/>